<dbReference type="Pfam" id="PF11951">
    <property type="entry name" value="Fungal_trans_2"/>
    <property type="match status" value="1"/>
</dbReference>
<dbReference type="InterPro" id="IPR001138">
    <property type="entry name" value="Zn2Cys6_DnaBD"/>
</dbReference>
<proteinExistence type="predicted"/>
<name>A0A2T3B6S2_AMORE</name>
<dbReference type="Gene3D" id="4.10.240.10">
    <property type="entry name" value="Zn(2)-C6 fungal-type DNA-binding domain"/>
    <property type="match status" value="1"/>
</dbReference>
<sequence length="491" mass="54716">MASPPPAPPSTRQLLSCTTCHKRKVKCDRVKPCRACCLRGTPEQCQFNGNVNVLSQAEEIRRLRKKVVLLEEQLRLSTSQALRSGPRELIAKPNHSKLPLVPKQYSVSVKHNTEGSTPPTIDEALISHFIETVCPSPSECLRVWVRFLAERSRQSPMLWNALSALSYLSHARNDPSDSLLFQSQRRYTATIRLLRGELAMVNGHNAPGALDTMTLLSIYEMKSFQNPLSWLLHIDGAATFLQQRGSSMFIGQVSQHSFDIFRLLEVLIKVVRRRRTFLADKGWQSTELNVPQYQRSPLTCLIDIITKLPGLLEEADSLERDMHSPVPIAEKVARQTSLWAQIDQMDAALTDWRRVNGVSTSPIPKQGELPSGTGTESPGKDALAVCINLACRLILSRIDTRPWRPPAEDLIQKATALCGLAAQSTRGRTDFMSILILLFTLRPAYYTFPPTHPGRQAIQGMFANFSATYQLPVAANIITMFPPPGPVDPAP</sequence>
<evidence type="ECO:0000256" key="3">
    <source>
        <dbReference type="SAM" id="MobiDB-lite"/>
    </source>
</evidence>
<evidence type="ECO:0000313" key="6">
    <source>
        <dbReference type="Proteomes" id="UP000241818"/>
    </source>
</evidence>
<evidence type="ECO:0000256" key="2">
    <source>
        <dbReference type="SAM" id="Coils"/>
    </source>
</evidence>
<keyword evidence="1" id="KW-0539">Nucleus</keyword>
<dbReference type="PANTHER" id="PTHR38111">
    <property type="entry name" value="ZN(2)-C6 FUNGAL-TYPE DOMAIN-CONTAINING PROTEIN-RELATED"/>
    <property type="match status" value="1"/>
</dbReference>
<dbReference type="PROSITE" id="PS50048">
    <property type="entry name" value="ZN2_CY6_FUNGAL_2"/>
    <property type="match status" value="1"/>
</dbReference>
<organism evidence="5 6">
    <name type="scientific">Amorphotheca resinae ATCC 22711</name>
    <dbReference type="NCBI Taxonomy" id="857342"/>
    <lineage>
        <taxon>Eukaryota</taxon>
        <taxon>Fungi</taxon>
        <taxon>Dikarya</taxon>
        <taxon>Ascomycota</taxon>
        <taxon>Pezizomycotina</taxon>
        <taxon>Leotiomycetes</taxon>
        <taxon>Helotiales</taxon>
        <taxon>Amorphothecaceae</taxon>
        <taxon>Amorphotheca</taxon>
    </lineage>
</organism>
<feature type="domain" description="Zn(2)-C6 fungal-type" evidence="4">
    <location>
        <begin position="16"/>
        <end position="47"/>
    </location>
</feature>
<dbReference type="AlphaFoldDB" id="A0A2T3B6S2"/>
<dbReference type="PROSITE" id="PS00463">
    <property type="entry name" value="ZN2_CY6_FUNGAL_1"/>
    <property type="match status" value="1"/>
</dbReference>
<dbReference type="Proteomes" id="UP000241818">
    <property type="component" value="Unassembled WGS sequence"/>
</dbReference>
<dbReference type="GO" id="GO:0000981">
    <property type="term" value="F:DNA-binding transcription factor activity, RNA polymerase II-specific"/>
    <property type="evidence" value="ECO:0007669"/>
    <property type="project" value="InterPro"/>
</dbReference>
<dbReference type="Pfam" id="PF00172">
    <property type="entry name" value="Zn_clus"/>
    <property type="match status" value="1"/>
</dbReference>
<keyword evidence="6" id="KW-1185">Reference proteome</keyword>
<dbReference type="STRING" id="857342.A0A2T3B6S2"/>
<dbReference type="RefSeq" id="XP_024722609.1">
    <property type="nucleotide sequence ID" value="XM_024863779.1"/>
</dbReference>
<feature type="region of interest" description="Disordered" evidence="3">
    <location>
        <begin position="358"/>
        <end position="377"/>
    </location>
</feature>
<dbReference type="GeneID" id="36571860"/>
<dbReference type="GO" id="GO:0008270">
    <property type="term" value="F:zinc ion binding"/>
    <property type="evidence" value="ECO:0007669"/>
    <property type="project" value="InterPro"/>
</dbReference>
<dbReference type="InParanoid" id="A0A2T3B6S2"/>
<dbReference type="InterPro" id="IPR036864">
    <property type="entry name" value="Zn2-C6_fun-type_DNA-bd_sf"/>
</dbReference>
<evidence type="ECO:0000256" key="1">
    <source>
        <dbReference type="ARBA" id="ARBA00023242"/>
    </source>
</evidence>
<protein>
    <recommendedName>
        <fullName evidence="4">Zn(2)-C6 fungal-type domain-containing protein</fullName>
    </recommendedName>
</protein>
<dbReference type="CDD" id="cd00067">
    <property type="entry name" value="GAL4"/>
    <property type="match status" value="1"/>
</dbReference>
<dbReference type="EMBL" id="KZ679009">
    <property type="protein sequence ID" value="PSS22454.1"/>
    <property type="molecule type" value="Genomic_DNA"/>
</dbReference>
<feature type="coiled-coil region" evidence="2">
    <location>
        <begin position="53"/>
        <end position="80"/>
    </location>
</feature>
<keyword evidence="2" id="KW-0175">Coiled coil</keyword>
<evidence type="ECO:0000259" key="4">
    <source>
        <dbReference type="PROSITE" id="PS50048"/>
    </source>
</evidence>
<dbReference type="SMART" id="SM00066">
    <property type="entry name" value="GAL4"/>
    <property type="match status" value="1"/>
</dbReference>
<dbReference type="InterPro" id="IPR053178">
    <property type="entry name" value="Osmoadaptation_assoc"/>
</dbReference>
<accession>A0A2T3B6S2</accession>
<dbReference type="OrthoDB" id="4159781at2759"/>
<gene>
    <name evidence="5" type="ORF">M430DRAFT_18002</name>
</gene>
<dbReference type="InterPro" id="IPR021858">
    <property type="entry name" value="Fun_TF"/>
</dbReference>
<dbReference type="SUPFAM" id="SSF57701">
    <property type="entry name" value="Zn2/Cys6 DNA-binding domain"/>
    <property type="match status" value="1"/>
</dbReference>
<evidence type="ECO:0000313" key="5">
    <source>
        <dbReference type="EMBL" id="PSS22454.1"/>
    </source>
</evidence>
<reference evidence="5 6" key="1">
    <citation type="journal article" date="2018" name="New Phytol.">
        <title>Comparative genomics and transcriptomics depict ericoid mycorrhizal fungi as versatile saprotrophs and plant mutualists.</title>
        <authorList>
            <person name="Martino E."/>
            <person name="Morin E."/>
            <person name="Grelet G.A."/>
            <person name="Kuo A."/>
            <person name="Kohler A."/>
            <person name="Daghino S."/>
            <person name="Barry K.W."/>
            <person name="Cichocki N."/>
            <person name="Clum A."/>
            <person name="Dockter R.B."/>
            <person name="Hainaut M."/>
            <person name="Kuo R.C."/>
            <person name="LaButti K."/>
            <person name="Lindahl B.D."/>
            <person name="Lindquist E.A."/>
            <person name="Lipzen A."/>
            <person name="Khouja H.R."/>
            <person name="Magnuson J."/>
            <person name="Murat C."/>
            <person name="Ohm R.A."/>
            <person name="Singer S.W."/>
            <person name="Spatafora J.W."/>
            <person name="Wang M."/>
            <person name="Veneault-Fourrey C."/>
            <person name="Henrissat B."/>
            <person name="Grigoriev I.V."/>
            <person name="Martin F.M."/>
            <person name="Perotto S."/>
        </authorList>
    </citation>
    <scope>NUCLEOTIDE SEQUENCE [LARGE SCALE GENOMIC DNA]</scope>
    <source>
        <strain evidence="5 6">ATCC 22711</strain>
    </source>
</reference>
<dbReference type="PANTHER" id="PTHR38111:SF2">
    <property type="entry name" value="FINGER DOMAIN PROTEIN, PUTATIVE (AFU_ORTHOLOGUE AFUA_1G01560)-RELATED"/>
    <property type="match status" value="1"/>
</dbReference>